<evidence type="ECO:0000313" key="2">
    <source>
        <dbReference type="EMBL" id="UVW35772.1"/>
    </source>
</evidence>
<accession>A0ABY5TPL3</accession>
<organism evidence="2 3">
    <name type="scientific">SAR92 clade bacterium H455</name>
    <dbReference type="NCBI Taxonomy" id="2974818"/>
    <lineage>
        <taxon>Bacteria</taxon>
        <taxon>Pseudomonadati</taxon>
        <taxon>Pseudomonadota</taxon>
        <taxon>Gammaproteobacteria</taxon>
        <taxon>Cellvibrionales</taxon>
        <taxon>Porticoccaceae</taxon>
        <taxon>SAR92 clade</taxon>
    </lineage>
</organism>
<dbReference type="Proteomes" id="UP001059934">
    <property type="component" value="Chromosome"/>
</dbReference>
<keyword evidence="3" id="KW-1185">Reference proteome</keyword>
<reference evidence="2" key="1">
    <citation type="submission" date="2022-08" db="EMBL/GenBank/DDBJ databases">
        <title>Catabolic pathway analysis in culturable SAR92 clade bacteria reveals their overlooked roles in DMSP degradation in coastal seas.</title>
        <authorList>
            <person name="He X."/>
            <person name="Zhang X."/>
            <person name="Zhang Y."/>
        </authorList>
    </citation>
    <scope>NUCLEOTIDE SEQUENCE</scope>
    <source>
        <strain evidence="2">H455</strain>
    </source>
</reference>
<sequence length="98" mass="11275">MRFFNIYFFTALLLVVSAESYAVTDSERAVLIRLHHELELSRSMIDEAEQAANPQDRQHIQYPQLKNDLNKILQGIADAVASERREPRSLSPINGDYQ</sequence>
<dbReference type="Pfam" id="PF09686">
    <property type="entry name" value="Plasmid_RAQPRD"/>
    <property type="match status" value="1"/>
</dbReference>
<protein>
    <submittedName>
        <fullName evidence="2">RAQPRD family integrative conjugative element protein</fullName>
    </submittedName>
</protein>
<dbReference type="InterPro" id="IPR019110">
    <property type="entry name" value="Uncharacterised_RAQPRD"/>
</dbReference>
<feature type="chain" id="PRO_5047194204" evidence="1">
    <location>
        <begin position="23"/>
        <end position="98"/>
    </location>
</feature>
<evidence type="ECO:0000313" key="3">
    <source>
        <dbReference type="Proteomes" id="UP001059934"/>
    </source>
</evidence>
<keyword evidence="1" id="KW-0732">Signal</keyword>
<evidence type="ECO:0000256" key="1">
    <source>
        <dbReference type="SAM" id="SignalP"/>
    </source>
</evidence>
<proteinExistence type="predicted"/>
<gene>
    <name evidence="2" type="ORF">NYF23_03955</name>
</gene>
<name>A0ABY5TPL3_9GAMM</name>
<feature type="signal peptide" evidence="1">
    <location>
        <begin position="1"/>
        <end position="22"/>
    </location>
</feature>
<dbReference type="EMBL" id="CP103416">
    <property type="protein sequence ID" value="UVW35772.1"/>
    <property type="molecule type" value="Genomic_DNA"/>
</dbReference>